<evidence type="ECO:0000256" key="4">
    <source>
        <dbReference type="RuleBase" id="RU361153"/>
    </source>
</evidence>
<dbReference type="GO" id="GO:0004553">
    <property type="term" value="F:hydrolase activity, hydrolyzing O-glycosyl compounds"/>
    <property type="evidence" value="ECO:0007669"/>
    <property type="project" value="InterPro"/>
</dbReference>
<dbReference type="GO" id="GO:0000272">
    <property type="term" value="P:polysaccharide catabolic process"/>
    <property type="evidence" value="ECO:0007669"/>
    <property type="project" value="InterPro"/>
</dbReference>
<dbReference type="EMBL" id="ML994621">
    <property type="protein sequence ID" value="KAF2189384.1"/>
    <property type="molecule type" value="Genomic_DNA"/>
</dbReference>
<dbReference type="OrthoDB" id="442731at2759"/>
<accession>A0A6A6ECA3</accession>
<evidence type="ECO:0000256" key="2">
    <source>
        <dbReference type="ARBA" id="ARBA00022801"/>
    </source>
</evidence>
<proteinExistence type="inferred from homology"/>
<dbReference type="Pfam" id="PF00150">
    <property type="entry name" value="Cellulase"/>
    <property type="match status" value="1"/>
</dbReference>
<evidence type="ECO:0000256" key="1">
    <source>
        <dbReference type="ARBA" id="ARBA00005641"/>
    </source>
</evidence>
<evidence type="ECO:0000313" key="7">
    <source>
        <dbReference type="Proteomes" id="UP000800200"/>
    </source>
</evidence>
<dbReference type="SUPFAM" id="SSF51445">
    <property type="entry name" value="(Trans)glycosidases"/>
    <property type="match status" value="1"/>
</dbReference>
<dbReference type="PANTHER" id="PTHR31263:SF0">
    <property type="entry name" value="CELLULASE FAMILY PROTEIN (AFU_ORTHOLOGUE AFUA_5G14560)"/>
    <property type="match status" value="1"/>
</dbReference>
<dbReference type="InterPro" id="IPR001547">
    <property type="entry name" value="Glyco_hydro_5"/>
</dbReference>
<organism evidence="6 7">
    <name type="scientific">Zopfia rhizophila CBS 207.26</name>
    <dbReference type="NCBI Taxonomy" id="1314779"/>
    <lineage>
        <taxon>Eukaryota</taxon>
        <taxon>Fungi</taxon>
        <taxon>Dikarya</taxon>
        <taxon>Ascomycota</taxon>
        <taxon>Pezizomycotina</taxon>
        <taxon>Dothideomycetes</taxon>
        <taxon>Dothideomycetes incertae sedis</taxon>
        <taxon>Zopfiaceae</taxon>
        <taxon>Zopfia</taxon>
    </lineage>
</organism>
<protein>
    <submittedName>
        <fullName evidence="6">Glycoside hydrolase family 5 protein</fullName>
    </submittedName>
</protein>
<gene>
    <name evidence="6" type="ORF">K469DRAFT_563400</name>
</gene>
<dbReference type="Proteomes" id="UP000800200">
    <property type="component" value="Unassembled WGS sequence"/>
</dbReference>
<keyword evidence="7" id="KW-1185">Reference proteome</keyword>
<keyword evidence="2 4" id="KW-0378">Hydrolase</keyword>
<evidence type="ECO:0000259" key="5">
    <source>
        <dbReference type="Pfam" id="PF00150"/>
    </source>
</evidence>
<dbReference type="AlphaFoldDB" id="A0A6A6ECA3"/>
<feature type="domain" description="Glycoside hydrolase family 5" evidence="5">
    <location>
        <begin position="49"/>
        <end position="344"/>
    </location>
</feature>
<evidence type="ECO:0000313" key="6">
    <source>
        <dbReference type="EMBL" id="KAF2189384.1"/>
    </source>
</evidence>
<evidence type="ECO:0000256" key="3">
    <source>
        <dbReference type="ARBA" id="ARBA00023295"/>
    </source>
</evidence>
<reference evidence="6" key="1">
    <citation type="journal article" date="2020" name="Stud. Mycol.">
        <title>101 Dothideomycetes genomes: a test case for predicting lifestyles and emergence of pathogens.</title>
        <authorList>
            <person name="Haridas S."/>
            <person name="Albert R."/>
            <person name="Binder M."/>
            <person name="Bloem J."/>
            <person name="Labutti K."/>
            <person name="Salamov A."/>
            <person name="Andreopoulos B."/>
            <person name="Baker S."/>
            <person name="Barry K."/>
            <person name="Bills G."/>
            <person name="Bluhm B."/>
            <person name="Cannon C."/>
            <person name="Castanera R."/>
            <person name="Culley D."/>
            <person name="Daum C."/>
            <person name="Ezra D."/>
            <person name="Gonzalez J."/>
            <person name="Henrissat B."/>
            <person name="Kuo A."/>
            <person name="Liang C."/>
            <person name="Lipzen A."/>
            <person name="Lutzoni F."/>
            <person name="Magnuson J."/>
            <person name="Mondo S."/>
            <person name="Nolan M."/>
            <person name="Ohm R."/>
            <person name="Pangilinan J."/>
            <person name="Park H.-J."/>
            <person name="Ramirez L."/>
            <person name="Alfaro M."/>
            <person name="Sun H."/>
            <person name="Tritt A."/>
            <person name="Yoshinaga Y."/>
            <person name="Zwiers L.-H."/>
            <person name="Turgeon B."/>
            <person name="Goodwin S."/>
            <person name="Spatafora J."/>
            <person name="Crous P."/>
            <person name="Grigoriev I."/>
        </authorList>
    </citation>
    <scope>NUCLEOTIDE SEQUENCE</scope>
    <source>
        <strain evidence="6">CBS 207.26</strain>
    </source>
</reference>
<name>A0A6A6ECA3_9PEZI</name>
<dbReference type="InterPro" id="IPR017853">
    <property type="entry name" value="GH"/>
</dbReference>
<sequence>MISFTSATVLHTSSRWILNEQNQRVKLRCVNWAGHMEVNIPEGLQHQPVGTIANWIASNGFNCVRLTYSADLALNPNHKVSDSFTRAASPAGVSTSTMQDLYNSAVSKNSWLASSTTLGSFAKVIDELGSRGIMVVLDNHISRAGWCCSSSDGNGWWDAASGYVALNSQYFKTQDWLNGLKAMAQFSASHSNIVGMALRNELRAVDSQDGNNHADWYNYVAQGCSAIYSTNKNLLIVIGGVNYATDMSYLYSKPFDRSAYPNKIVYEFHNYEWTFSAPNCDSHKSSMGSKTGYLLTQNQAYTGPLWLSEFGWAQNGPTDAENRYVSCLVSYMENNDADWAYWALMGSYYVRDATANFDETFGLLNRDWSDWRNGSFPRTLGNMMTVTQGPGFE</sequence>
<keyword evidence="3 4" id="KW-0326">Glycosidase</keyword>
<dbReference type="Gene3D" id="3.20.20.80">
    <property type="entry name" value="Glycosidases"/>
    <property type="match status" value="1"/>
</dbReference>
<comment type="similarity">
    <text evidence="1 4">Belongs to the glycosyl hydrolase 5 (cellulase A) family.</text>
</comment>
<dbReference type="PANTHER" id="PTHR31263">
    <property type="entry name" value="CELLULASE FAMILY PROTEIN (AFU_ORTHOLOGUE AFUA_5G14560)"/>
    <property type="match status" value="1"/>
</dbReference>